<feature type="transmembrane region" description="Helical" evidence="1">
    <location>
        <begin position="85"/>
        <end position="103"/>
    </location>
</feature>
<sequence>MDSPAAGEKEGEIWNQERGQGRLVDRDFVGRGHCDLVLIARSTGDSYGKPNLLSHDTDPKKDAAFSFCELINSEKERRVRQGSDIFLSFTCVSHLVLYGWFFGDGVTDRSIDRIFSCEQRFVSSNVPCFPRFRTFEMTFHVLNVW</sequence>
<proteinExistence type="predicted"/>
<organism evidence="2">
    <name type="scientific">Ensete ventricosum</name>
    <name type="common">Abyssinian banana</name>
    <name type="synonym">Musa ensete</name>
    <dbReference type="NCBI Taxonomy" id="4639"/>
    <lineage>
        <taxon>Eukaryota</taxon>
        <taxon>Viridiplantae</taxon>
        <taxon>Streptophyta</taxon>
        <taxon>Embryophyta</taxon>
        <taxon>Tracheophyta</taxon>
        <taxon>Spermatophyta</taxon>
        <taxon>Magnoliopsida</taxon>
        <taxon>Liliopsida</taxon>
        <taxon>Zingiberales</taxon>
        <taxon>Musaceae</taxon>
        <taxon>Ensete</taxon>
    </lineage>
</organism>
<evidence type="ECO:0000256" key="1">
    <source>
        <dbReference type="SAM" id="Phobius"/>
    </source>
</evidence>
<name>A0A445MLI9_ENSVE</name>
<dbReference type="Proteomes" id="UP000290560">
    <property type="component" value="Unassembled WGS sequence"/>
</dbReference>
<dbReference type="EMBL" id="KV876569">
    <property type="protein sequence ID" value="RZR75132.1"/>
    <property type="molecule type" value="Genomic_DNA"/>
</dbReference>
<gene>
    <name evidence="2" type="ORF">BHM03_00050024</name>
</gene>
<protein>
    <submittedName>
        <fullName evidence="2">Uncharacterized protein</fullName>
    </submittedName>
</protein>
<accession>A0A445MLI9</accession>
<reference evidence="2" key="1">
    <citation type="journal article" date="2018" name="Data Brief">
        <title>Genome sequence data from 17 accessions of Ensete ventricosum, a staple food crop for millions in Ethiopia.</title>
        <authorList>
            <person name="Yemataw Z."/>
            <person name="Muzemil S."/>
            <person name="Ambachew D."/>
            <person name="Tripathi L."/>
            <person name="Tesfaye K."/>
            <person name="Chala A."/>
            <person name="Farbos A."/>
            <person name="O'Neill P."/>
            <person name="Moore K."/>
            <person name="Grant M."/>
            <person name="Studholme D.J."/>
        </authorList>
    </citation>
    <scope>NUCLEOTIDE SEQUENCE [LARGE SCALE GENOMIC DNA]</scope>
    <source>
        <tissue evidence="2">Leaf</tissue>
    </source>
</reference>
<keyword evidence="1" id="KW-0812">Transmembrane</keyword>
<dbReference type="AlphaFoldDB" id="A0A445MLI9"/>
<evidence type="ECO:0000313" key="2">
    <source>
        <dbReference type="EMBL" id="RZR75132.1"/>
    </source>
</evidence>
<keyword evidence="1" id="KW-0472">Membrane</keyword>
<keyword evidence="1" id="KW-1133">Transmembrane helix</keyword>